<dbReference type="EMBL" id="JAGPXF010000004">
    <property type="protein sequence ID" value="KAH7246548.1"/>
    <property type="molecule type" value="Genomic_DNA"/>
</dbReference>
<reference evidence="2" key="1">
    <citation type="journal article" date="2021" name="Nat. Commun.">
        <title>Genetic determinants of endophytism in the Arabidopsis root mycobiome.</title>
        <authorList>
            <person name="Mesny F."/>
            <person name="Miyauchi S."/>
            <person name="Thiergart T."/>
            <person name="Pickel B."/>
            <person name="Atanasova L."/>
            <person name="Karlsson M."/>
            <person name="Huettel B."/>
            <person name="Barry K.W."/>
            <person name="Haridas S."/>
            <person name="Chen C."/>
            <person name="Bauer D."/>
            <person name="Andreopoulos W."/>
            <person name="Pangilinan J."/>
            <person name="LaButti K."/>
            <person name="Riley R."/>
            <person name="Lipzen A."/>
            <person name="Clum A."/>
            <person name="Drula E."/>
            <person name="Henrissat B."/>
            <person name="Kohler A."/>
            <person name="Grigoriev I.V."/>
            <person name="Martin F.M."/>
            <person name="Hacquard S."/>
        </authorList>
    </citation>
    <scope>NUCLEOTIDE SEQUENCE</scope>
    <source>
        <strain evidence="2">MPI-SDFR-AT-0068</strain>
    </source>
</reference>
<dbReference type="AlphaFoldDB" id="A0A8K0WDK5"/>
<keyword evidence="1" id="KW-0472">Membrane</keyword>
<name>A0A8K0WDK5_9HYPO</name>
<keyword evidence="1" id="KW-1133">Transmembrane helix</keyword>
<keyword evidence="3" id="KW-1185">Reference proteome</keyword>
<protein>
    <submittedName>
        <fullName evidence="2">Uncharacterized protein</fullName>
    </submittedName>
</protein>
<feature type="transmembrane region" description="Helical" evidence="1">
    <location>
        <begin position="323"/>
        <end position="345"/>
    </location>
</feature>
<evidence type="ECO:0000313" key="2">
    <source>
        <dbReference type="EMBL" id="KAH7246548.1"/>
    </source>
</evidence>
<accession>A0A8K0WDK5</accession>
<evidence type="ECO:0000313" key="3">
    <source>
        <dbReference type="Proteomes" id="UP000813427"/>
    </source>
</evidence>
<organism evidence="2 3">
    <name type="scientific">Fusarium tricinctum</name>
    <dbReference type="NCBI Taxonomy" id="61284"/>
    <lineage>
        <taxon>Eukaryota</taxon>
        <taxon>Fungi</taxon>
        <taxon>Dikarya</taxon>
        <taxon>Ascomycota</taxon>
        <taxon>Pezizomycotina</taxon>
        <taxon>Sordariomycetes</taxon>
        <taxon>Hypocreomycetidae</taxon>
        <taxon>Hypocreales</taxon>
        <taxon>Nectriaceae</taxon>
        <taxon>Fusarium</taxon>
        <taxon>Fusarium tricinctum species complex</taxon>
    </lineage>
</organism>
<gene>
    <name evidence="2" type="ORF">BKA59DRAFT_439166</name>
</gene>
<sequence length="348" mass="40669">MAASSDLNAVFFNDTSRALDDDEREEFITRIWDTKKEYNPRELSSFFDFLEDERTTAAKQGLKLTFEDFFTIRNILCTYPEKSWTEILEKVRNENLAFIPGESVGKAIILIIRSFLLIRAKFCESNVYVYPGELAILQDESLNKIVHNFRNPRSVRDGSAMQRYPRWFNVIDLDRKADMRIEWTDYITDHLTIQGGVLLLFRHSQALKYMENSAILTSDFFGRDFITETRRSVLLFFPPDREGLRPNGLNYYHWLTGGAIPKCWQSELLKDSGKGEISRFSTDYPVWHQKLDYILEVSQSQSNLSVSRIWYDDRDQALWWTRWALITAVFLAIVFGLIQSITGIIQVT</sequence>
<dbReference type="Proteomes" id="UP000813427">
    <property type="component" value="Unassembled WGS sequence"/>
</dbReference>
<dbReference type="OrthoDB" id="5428890at2759"/>
<keyword evidence="1" id="KW-0812">Transmembrane</keyword>
<evidence type="ECO:0000256" key="1">
    <source>
        <dbReference type="SAM" id="Phobius"/>
    </source>
</evidence>
<proteinExistence type="predicted"/>
<comment type="caution">
    <text evidence="2">The sequence shown here is derived from an EMBL/GenBank/DDBJ whole genome shotgun (WGS) entry which is preliminary data.</text>
</comment>